<keyword evidence="2" id="KW-1185">Reference proteome</keyword>
<evidence type="ECO:0000313" key="2">
    <source>
        <dbReference type="Proteomes" id="UP001281147"/>
    </source>
</evidence>
<organism evidence="1 2">
    <name type="scientific">Vermiconidia calcicola</name>
    <dbReference type="NCBI Taxonomy" id="1690605"/>
    <lineage>
        <taxon>Eukaryota</taxon>
        <taxon>Fungi</taxon>
        <taxon>Dikarya</taxon>
        <taxon>Ascomycota</taxon>
        <taxon>Pezizomycotina</taxon>
        <taxon>Dothideomycetes</taxon>
        <taxon>Dothideomycetidae</taxon>
        <taxon>Mycosphaerellales</taxon>
        <taxon>Extremaceae</taxon>
        <taxon>Vermiconidia</taxon>
    </lineage>
</organism>
<sequence>MGSIESESRSKVNSVCIIGAGPSGLAAAKYFLAEKAFSIITVYEQRATVGGLWNHVPCPNSTPDDLSVPQTDPDAKDDEPIWDYPNGEDGDYKADKAPYFMTPMYDLLESNIPRGLMGFSDLDWPEDCQLFPKHESVLDYIDRYAEDVRHLIRFQTQVVDVSMNPDERWNVKTRPIVPDPNTATEETVFDAILVANGHFDVPYIPSVTGIERWNKTYPGTILHSKFYRRPEHFAGKKVIVVGNSASGVDIAAQISTACALPLLQSQKSESFLHPDPTSGMVEKPQIVEYVAEGRQVWFADGSVESDIDAILYCTGYFYSFPFLKSLKPPVISSGERVENLYQHIFYRPQPTLAFATLNQKIIPFPVAEAQSAVIARVWSGRLQLPDDPEMERWEQTTFEETGAGRNFHVLKFPKDADYIDMLHDWAMTAEGPPDACAELRKRRMSSSNVDVEQRKQHRPSVGKEPPYWGEKEYWTRERFPSIKKAFQKFGDERRSKRKLEDVGFSFEEWKREKIEEGRTLL</sequence>
<reference evidence="1" key="1">
    <citation type="submission" date="2023-07" db="EMBL/GenBank/DDBJ databases">
        <title>Black Yeasts Isolated from many extreme environments.</title>
        <authorList>
            <person name="Coleine C."/>
            <person name="Stajich J.E."/>
            <person name="Selbmann L."/>
        </authorList>
    </citation>
    <scope>NUCLEOTIDE SEQUENCE</scope>
    <source>
        <strain evidence="1">CCFEE 5714</strain>
    </source>
</reference>
<gene>
    <name evidence="1" type="primary">FMO1_1</name>
    <name evidence="1" type="ORF">LTR37_007275</name>
</gene>
<comment type="caution">
    <text evidence="1">The sequence shown here is derived from an EMBL/GenBank/DDBJ whole genome shotgun (WGS) entry which is preliminary data.</text>
</comment>
<keyword evidence="1" id="KW-0503">Monooxygenase</keyword>
<accession>A0ACC3NFG2</accession>
<name>A0ACC3NFG2_9PEZI</name>
<evidence type="ECO:0000313" key="1">
    <source>
        <dbReference type="EMBL" id="KAK3715308.1"/>
    </source>
</evidence>
<keyword evidence="1" id="KW-0560">Oxidoreductase</keyword>
<proteinExistence type="predicted"/>
<dbReference type="EMBL" id="JAUTXU010000050">
    <property type="protein sequence ID" value="KAK3715308.1"/>
    <property type="molecule type" value="Genomic_DNA"/>
</dbReference>
<dbReference type="Proteomes" id="UP001281147">
    <property type="component" value="Unassembled WGS sequence"/>
</dbReference>
<protein>
    <submittedName>
        <fullName evidence="1">Monooxygenase</fullName>
    </submittedName>
</protein>